<dbReference type="PANTHER" id="PTHR42830:SF2">
    <property type="entry name" value="OSMC_OHR FAMILY PROTEIN"/>
    <property type="match status" value="1"/>
</dbReference>
<dbReference type="InterPro" id="IPR015946">
    <property type="entry name" value="KH_dom-like_a/b"/>
</dbReference>
<comment type="caution">
    <text evidence="1">The sequence shown here is derived from an EMBL/GenBank/DDBJ whole genome shotgun (WGS) entry which is preliminary data.</text>
</comment>
<dbReference type="OrthoDB" id="9795405at2"/>
<reference evidence="1 2" key="1">
    <citation type="submission" date="2018-09" db="EMBL/GenBank/DDBJ databases">
        <title>Novel species of Cryobacterium.</title>
        <authorList>
            <person name="Liu Q."/>
            <person name="Xin Y.-H."/>
        </authorList>
    </citation>
    <scope>NUCLEOTIDE SEQUENCE [LARGE SCALE GENOMIC DNA]</scope>
    <source>
        <strain evidence="1 2">Hh39</strain>
    </source>
</reference>
<proteinExistence type="predicted"/>
<keyword evidence="2" id="KW-1185">Reference proteome</keyword>
<dbReference type="InterPro" id="IPR003718">
    <property type="entry name" value="OsmC/Ohr_fam"/>
</dbReference>
<dbReference type="SUPFAM" id="SSF82784">
    <property type="entry name" value="OsmC-like"/>
    <property type="match status" value="1"/>
</dbReference>
<evidence type="ECO:0000313" key="2">
    <source>
        <dbReference type="Proteomes" id="UP000272015"/>
    </source>
</evidence>
<dbReference type="AlphaFoldDB" id="A0A3A5MTY0"/>
<dbReference type="Gene3D" id="3.30.300.20">
    <property type="match status" value="1"/>
</dbReference>
<organism evidence="1 2">
    <name type="scientific">Cryobacterium melibiosiphilum</name>
    <dbReference type="NCBI Taxonomy" id="995039"/>
    <lineage>
        <taxon>Bacteria</taxon>
        <taxon>Bacillati</taxon>
        <taxon>Actinomycetota</taxon>
        <taxon>Actinomycetes</taxon>
        <taxon>Micrococcales</taxon>
        <taxon>Microbacteriaceae</taxon>
        <taxon>Cryobacterium</taxon>
    </lineage>
</organism>
<sequence length="168" mass="17719">MNGVHEYAVTVDWTGNRGTGTSHYKAYGREHTITAGGRASAAQSPILGSSDQTFHGNADRWNPEELLLAALSQCHLLSYLHVAVRNGVTVTGYTDAAIGTMEQLPGGGGHFTSVTLRPRVTISDPEQVAFAQTLHAEAARECFIAASVNFPVLHEPETVAGPPPALAG</sequence>
<dbReference type="Proteomes" id="UP000272015">
    <property type="component" value="Unassembled WGS sequence"/>
</dbReference>
<gene>
    <name evidence="1" type="ORF">D6T64_03375</name>
</gene>
<dbReference type="EMBL" id="QZVS01000057">
    <property type="protein sequence ID" value="RJT90673.1"/>
    <property type="molecule type" value="Genomic_DNA"/>
</dbReference>
<dbReference type="InterPro" id="IPR052707">
    <property type="entry name" value="OsmC_Ohr_Peroxiredoxin"/>
</dbReference>
<dbReference type="InterPro" id="IPR036102">
    <property type="entry name" value="OsmC/Ohrsf"/>
</dbReference>
<dbReference type="RefSeq" id="WP_119971588.1">
    <property type="nucleotide sequence ID" value="NZ_JBHSQA010000003.1"/>
</dbReference>
<name>A0A3A5MTY0_9MICO</name>
<evidence type="ECO:0000313" key="1">
    <source>
        <dbReference type="EMBL" id="RJT90673.1"/>
    </source>
</evidence>
<protein>
    <submittedName>
        <fullName evidence="1">OsmC family peroxiredoxin</fullName>
    </submittedName>
</protein>
<dbReference type="PANTHER" id="PTHR42830">
    <property type="entry name" value="OSMOTICALLY INDUCIBLE FAMILY PROTEIN"/>
    <property type="match status" value="1"/>
</dbReference>
<dbReference type="Pfam" id="PF02566">
    <property type="entry name" value="OsmC"/>
    <property type="match status" value="1"/>
</dbReference>
<accession>A0A3A5MTY0</accession>